<dbReference type="EMBL" id="AMZH03023568">
    <property type="protein sequence ID" value="RRT36467.1"/>
    <property type="molecule type" value="Genomic_DNA"/>
</dbReference>
<protein>
    <submittedName>
        <fullName evidence="1">Uncharacterized protein</fullName>
    </submittedName>
</protein>
<evidence type="ECO:0000313" key="1">
    <source>
        <dbReference type="EMBL" id="RRT36467.1"/>
    </source>
</evidence>
<accession>A0A426XAG0</accession>
<gene>
    <name evidence="1" type="ORF">B296_00034210</name>
</gene>
<dbReference type="AlphaFoldDB" id="A0A426XAG0"/>
<proteinExistence type="predicted"/>
<organism evidence="1 2">
    <name type="scientific">Ensete ventricosum</name>
    <name type="common">Abyssinian banana</name>
    <name type="synonym">Musa ensete</name>
    <dbReference type="NCBI Taxonomy" id="4639"/>
    <lineage>
        <taxon>Eukaryota</taxon>
        <taxon>Viridiplantae</taxon>
        <taxon>Streptophyta</taxon>
        <taxon>Embryophyta</taxon>
        <taxon>Tracheophyta</taxon>
        <taxon>Spermatophyta</taxon>
        <taxon>Magnoliopsida</taxon>
        <taxon>Liliopsida</taxon>
        <taxon>Zingiberales</taxon>
        <taxon>Musaceae</taxon>
        <taxon>Ensete</taxon>
    </lineage>
</organism>
<sequence length="57" mass="6490">MPNYKKAITQLYNKGIQPRGIGLTNLIQWNVEINDLTCSQGKLAPNWKGPYKVIEMV</sequence>
<comment type="caution">
    <text evidence="1">The sequence shown here is derived from an EMBL/GenBank/DDBJ whole genome shotgun (WGS) entry which is preliminary data.</text>
</comment>
<evidence type="ECO:0000313" key="2">
    <source>
        <dbReference type="Proteomes" id="UP000287651"/>
    </source>
</evidence>
<dbReference type="Proteomes" id="UP000287651">
    <property type="component" value="Unassembled WGS sequence"/>
</dbReference>
<name>A0A426XAG0_ENSVE</name>
<reference evidence="1 2" key="1">
    <citation type="journal article" date="2014" name="Agronomy (Basel)">
        <title>A Draft Genome Sequence for Ensete ventricosum, the Drought-Tolerant Tree Against Hunger.</title>
        <authorList>
            <person name="Harrison J."/>
            <person name="Moore K.A."/>
            <person name="Paszkiewicz K."/>
            <person name="Jones T."/>
            <person name="Grant M."/>
            <person name="Ambacheew D."/>
            <person name="Muzemil S."/>
            <person name="Studholme D.J."/>
        </authorList>
    </citation>
    <scope>NUCLEOTIDE SEQUENCE [LARGE SCALE GENOMIC DNA]</scope>
</reference>